<name>A0A1M2UXV2_MARNT</name>
<reference evidence="1" key="1">
    <citation type="submission" date="2016-11" db="EMBL/GenBank/DDBJ databases">
        <title>Draft Genome Sequence of Marinobacter hydrocarbonoclasticus strain STW2, a polyaromatic aromatic hydrocarbon degrading and denitrifying bacterium from rhizosphere of Seagrass Enhalus acodoides.</title>
        <authorList>
            <person name="Ling J."/>
            <person name="Dong J."/>
        </authorList>
    </citation>
    <scope>NUCLEOTIDE SEQUENCE [LARGE SCALE GENOMIC DNA]</scope>
    <source>
        <strain evidence="1">STW2</strain>
    </source>
</reference>
<dbReference type="AlphaFoldDB" id="A0A1M2UXV2"/>
<dbReference type="EMBL" id="MPKY01000001">
    <property type="protein sequence ID" value="OJT00159.1"/>
    <property type="molecule type" value="Genomic_DNA"/>
</dbReference>
<gene>
    <name evidence="1" type="ORF">BEE62_08715</name>
</gene>
<comment type="caution">
    <text evidence="1">The sequence shown here is derived from an EMBL/GenBank/DDBJ whole genome shotgun (WGS) entry which is preliminary data.</text>
</comment>
<protein>
    <submittedName>
        <fullName evidence="1">Uncharacterized protein</fullName>
    </submittedName>
</protein>
<organism evidence="1 2">
    <name type="scientific">Marinobacter nauticus</name>
    <name type="common">Marinobacter hydrocarbonoclasticus</name>
    <name type="synonym">Marinobacter aquaeolei</name>
    <dbReference type="NCBI Taxonomy" id="2743"/>
    <lineage>
        <taxon>Bacteria</taxon>
        <taxon>Pseudomonadati</taxon>
        <taxon>Pseudomonadota</taxon>
        <taxon>Gammaproteobacteria</taxon>
        <taxon>Pseudomonadales</taxon>
        <taxon>Marinobacteraceae</taxon>
        <taxon>Marinobacter</taxon>
    </lineage>
</organism>
<sequence length="88" mass="10144">MIWRIRQHQGLPFHHHAFTALAFTDSQACLPVKPIYLLVIHFSTLTTQQLVNTPVPEPAAFERNGFDALRQLALFWRTLRLIPHRCAG</sequence>
<evidence type="ECO:0000313" key="2">
    <source>
        <dbReference type="Proteomes" id="UP000183986"/>
    </source>
</evidence>
<proteinExistence type="predicted"/>
<evidence type="ECO:0000313" key="1">
    <source>
        <dbReference type="EMBL" id="OJT00159.1"/>
    </source>
</evidence>
<keyword evidence="2" id="KW-1185">Reference proteome</keyword>
<accession>A0A1M2UXV2</accession>
<dbReference type="Proteomes" id="UP000183986">
    <property type="component" value="Unassembled WGS sequence"/>
</dbReference>